<gene>
    <name evidence="2" type="ORF">GCM10011374_07300</name>
</gene>
<evidence type="ECO:0000256" key="1">
    <source>
        <dbReference type="SAM" id="MobiDB-lite"/>
    </source>
</evidence>
<feature type="compositionally biased region" description="Basic and acidic residues" evidence="1">
    <location>
        <begin position="101"/>
        <end position="111"/>
    </location>
</feature>
<dbReference type="RefSeq" id="WP_188534453.1">
    <property type="nucleotide sequence ID" value="NZ_BMEQ01000002.1"/>
</dbReference>
<evidence type="ECO:0000313" key="3">
    <source>
        <dbReference type="Proteomes" id="UP000638848"/>
    </source>
</evidence>
<protein>
    <submittedName>
        <fullName evidence="2">Uncharacterized protein</fullName>
    </submittedName>
</protein>
<name>A0A917GIR4_9MICC</name>
<dbReference type="AlphaFoldDB" id="A0A917GIR4"/>
<dbReference type="Proteomes" id="UP000638848">
    <property type="component" value="Unassembled WGS sequence"/>
</dbReference>
<feature type="region of interest" description="Disordered" evidence="1">
    <location>
        <begin position="101"/>
        <end position="122"/>
    </location>
</feature>
<accession>A0A917GIR4</accession>
<comment type="caution">
    <text evidence="2">The sequence shown here is derived from an EMBL/GenBank/DDBJ whole genome shotgun (WGS) entry which is preliminary data.</text>
</comment>
<keyword evidence="3" id="KW-1185">Reference proteome</keyword>
<dbReference type="EMBL" id="BMEQ01000002">
    <property type="protein sequence ID" value="GGG47432.1"/>
    <property type="molecule type" value="Genomic_DNA"/>
</dbReference>
<sequence>MRRLFDYRCTACGWAGERLVEVPAPRGLACGRCSEEAVRRYTTAGLRRSGEALAAISPAAGSTDCRDNPDVPGLCHVAPGARRSMIAQYRGDDDTLAAERTRQTRRYEEHGPVPLDQVLHTH</sequence>
<reference evidence="2" key="2">
    <citation type="submission" date="2020-09" db="EMBL/GenBank/DDBJ databases">
        <authorList>
            <person name="Sun Q."/>
            <person name="Zhou Y."/>
        </authorList>
    </citation>
    <scope>NUCLEOTIDE SEQUENCE</scope>
    <source>
        <strain evidence="2">CGMCC 1.12187</strain>
    </source>
</reference>
<evidence type="ECO:0000313" key="2">
    <source>
        <dbReference type="EMBL" id="GGG47432.1"/>
    </source>
</evidence>
<reference evidence="2" key="1">
    <citation type="journal article" date="2014" name="Int. J. Syst. Evol. Microbiol.">
        <title>Complete genome sequence of Corynebacterium casei LMG S-19264T (=DSM 44701T), isolated from a smear-ripened cheese.</title>
        <authorList>
            <consortium name="US DOE Joint Genome Institute (JGI-PGF)"/>
            <person name="Walter F."/>
            <person name="Albersmeier A."/>
            <person name="Kalinowski J."/>
            <person name="Ruckert C."/>
        </authorList>
    </citation>
    <scope>NUCLEOTIDE SEQUENCE</scope>
    <source>
        <strain evidence="2">CGMCC 1.12187</strain>
    </source>
</reference>
<proteinExistence type="predicted"/>
<organism evidence="2 3">
    <name type="scientific">Kocuria dechangensis</name>
    <dbReference type="NCBI Taxonomy" id="1176249"/>
    <lineage>
        <taxon>Bacteria</taxon>
        <taxon>Bacillati</taxon>
        <taxon>Actinomycetota</taxon>
        <taxon>Actinomycetes</taxon>
        <taxon>Micrococcales</taxon>
        <taxon>Micrococcaceae</taxon>
        <taxon>Kocuria</taxon>
    </lineage>
</organism>